<gene>
    <name evidence="1" type="ORF">DIT68_14430</name>
</gene>
<dbReference type="AlphaFoldDB" id="A0A2U2X277"/>
<name>A0A2U2X277_9FLAO</name>
<dbReference type="SUPFAM" id="SSF69304">
    <property type="entry name" value="Tricorn protease N-terminal domain"/>
    <property type="match status" value="1"/>
</dbReference>
<evidence type="ECO:0000313" key="1">
    <source>
        <dbReference type="EMBL" id="PWH81885.1"/>
    </source>
</evidence>
<dbReference type="EMBL" id="QFRJ01000015">
    <property type="protein sequence ID" value="PWH81885.1"/>
    <property type="molecule type" value="Genomic_DNA"/>
</dbReference>
<organism evidence="1 2">
    <name type="scientific">Brumimicrobium oceani</name>
    <dbReference type="NCBI Taxonomy" id="2100725"/>
    <lineage>
        <taxon>Bacteria</taxon>
        <taxon>Pseudomonadati</taxon>
        <taxon>Bacteroidota</taxon>
        <taxon>Flavobacteriia</taxon>
        <taxon>Flavobacteriales</taxon>
        <taxon>Crocinitomicaceae</taxon>
        <taxon>Brumimicrobium</taxon>
    </lineage>
</organism>
<reference evidence="1 2" key="2">
    <citation type="submission" date="2018-05" db="EMBL/GenBank/DDBJ databases">
        <authorList>
            <person name="Lanie J.A."/>
            <person name="Ng W.-L."/>
            <person name="Kazmierczak K.M."/>
            <person name="Andrzejewski T.M."/>
            <person name="Davidsen T.M."/>
            <person name="Wayne K.J."/>
            <person name="Tettelin H."/>
            <person name="Glass J.I."/>
            <person name="Rusch D."/>
            <person name="Podicherti R."/>
            <person name="Tsui H.-C.T."/>
            <person name="Winkler M.E."/>
        </authorList>
    </citation>
    <scope>NUCLEOTIDE SEQUENCE [LARGE SCALE GENOMIC DNA]</scope>
    <source>
        <strain evidence="1 2">C305</strain>
    </source>
</reference>
<evidence type="ECO:0008006" key="3">
    <source>
        <dbReference type="Google" id="ProtNLM"/>
    </source>
</evidence>
<evidence type="ECO:0000313" key="2">
    <source>
        <dbReference type="Proteomes" id="UP000245370"/>
    </source>
</evidence>
<accession>A0A2U2X277</accession>
<sequence>MACRKDKPVPPVLESSDCKPFAKNLPFQTYFTIDRPQFKAPHFNPNNSNEFIYHFRDYEQNLFQLIKYNIQTQQKTLITESGKIGGQPKWGSSGWIAYTHTPAYSEHIFIVKDNGDSLTQFTDNVHNLYPVWNETGDELYWAYSPNLGIPYYFLSQNLNTLIPDTLSESGDVYNGYLRYNAISFNNKLLSLVHINNSNSPYLATASLDEESLSFTSIVNMNQAFDYPSVSGLCWSNNEEYVYVSIGYPDGGLYKIGVNNSNVELLIPFCDTKRYESISASPDGKYLIGERVDSHLELDNDSNPTGAIIENSSIYLIDLNTLEETKINLEP</sequence>
<dbReference type="Proteomes" id="UP000245370">
    <property type="component" value="Unassembled WGS sequence"/>
</dbReference>
<protein>
    <recommendedName>
        <fullName evidence="3">Dipeptidylpeptidase IV N-terminal domain-containing protein</fullName>
    </recommendedName>
</protein>
<proteinExistence type="predicted"/>
<dbReference type="Gene3D" id="2.120.10.30">
    <property type="entry name" value="TolB, C-terminal domain"/>
    <property type="match status" value="1"/>
</dbReference>
<comment type="caution">
    <text evidence="1">The sequence shown here is derived from an EMBL/GenBank/DDBJ whole genome shotgun (WGS) entry which is preliminary data.</text>
</comment>
<keyword evidence="2" id="KW-1185">Reference proteome</keyword>
<reference evidence="1 2" key="1">
    <citation type="submission" date="2018-05" db="EMBL/GenBank/DDBJ databases">
        <title>Brumimicrobium oceani sp. nov., isolated from coastal sediment.</title>
        <authorList>
            <person name="Kou Y."/>
        </authorList>
    </citation>
    <scope>NUCLEOTIDE SEQUENCE [LARGE SCALE GENOMIC DNA]</scope>
    <source>
        <strain evidence="1 2">C305</strain>
    </source>
</reference>
<dbReference type="InterPro" id="IPR011042">
    <property type="entry name" value="6-blade_b-propeller_TolB-like"/>
</dbReference>